<gene>
    <name evidence="1" type="ORF">SEMRO_484_G152310.1</name>
</gene>
<reference evidence="1" key="1">
    <citation type="submission" date="2020-06" db="EMBL/GenBank/DDBJ databases">
        <authorList>
            <consortium name="Plant Systems Biology data submission"/>
        </authorList>
    </citation>
    <scope>NUCLEOTIDE SEQUENCE</scope>
    <source>
        <strain evidence="1">D6</strain>
    </source>
</reference>
<organism evidence="1 2">
    <name type="scientific">Seminavis robusta</name>
    <dbReference type="NCBI Taxonomy" id="568900"/>
    <lineage>
        <taxon>Eukaryota</taxon>
        <taxon>Sar</taxon>
        <taxon>Stramenopiles</taxon>
        <taxon>Ochrophyta</taxon>
        <taxon>Bacillariophyta</taxon>
        <taxon>Bacillariophyceae</taxon>
        <taxon>Bacillariophycidae</taxon>
        <taxon>Naviculales</taxon>
        <taxon>Naviculaceae</taxon>
        <taxon>Seminavis</taxon>
    </lineage>
</organism>
<comment type="caution">
    <text evidence="1">The sequence shown here is derived from an EMBL/GenBank/DDBJ whole genome shotgun (WGS) entry which is preliminary data.</text>
</comment>
<name>A0A9N8DZ40_9STRA</name>
<evidence type="ECO:0000313" key="1">
    <source>
        <dbReference type="EMBL" id="CAB9511432.1"/>
    </source>
</evidence>
<dbReference type="Proteomes" id="UP001153069">
    <property type="component" value="Unassembled WGS sequence"/>
</dbReference>
<protein>
    <submittedName>
        <fullName evidence="1">Uncharacterized protein</fullName>
    </submittedName>
</protein>
<dbReference type="AlphaFoldDB" id="A0A9N8DZ40"/>
<sequence>MLKAKFLGNIHCPPRGVVAEPLHSGPCKRFQDSNCPREVFDLMNRKGAVTAYHDMMDEISADENTRDRLGVLKLKAIDTIVERFRPRFSKCGVKVVVCVADYRCNLYRWIEFVDSGAITYISPYNFKNTAGPKLKTALSTIKFQKGVAVEEFRQALFGKRGRLVKQTPKHVEIMIREKGLQEEYERLIQDCIHEGVGGFLGRWDIGKLREVIQHYRPLFQDKGVALFLCHTQEHVPSVEGGERIEYFRWMEFVDRNKLPHYRPEHNGEYRHEDPGCAIL</sequence>
<accession>A0A9N8DZ40</accession>
<keyword evidence="2" id="KW-1185">Reference proteome</keyword>
<dbReference type="EMBL" id="CAICTM010000483">
    <property type="protein sequence ID" value="CAB9511432.1"/>
    <property type="molecule type" value="Genomic_DNA"/>
</dbReference>
<proteinExistence type="predicted"/>
<evidence type="ECO:0000313" key="2">
    <source>
        <dbReference type="Proteomes" id="UP001153069"/>
    </source>
</evidence>